<proteinExistence type="predicted"/>
<gene>
    <name evidence="3" type="ORF">NCTC10719_02931</name>
</gene>
<feature type="transmembrane region" description="Helical" evidence="1">
    <location>
        <begin position="54"/>
        <end position="73"/>
    </location>
</feature>
<protein>
    <recommendedName>
        <fullName evidence="2">DUF4179 domain-containing protein</fullName>
    </recommendedName>
</protein>
<sequence length="454" mass="52434">MRKDLKKEFDKELRDIGKKENLKASDEFKNKIMKVLNDLPERNNIRKKKKYKKVIGFSLIGVLTLGSVFNVYAENNEVLKATFSSIKKILNIGESYYEEKGKNINLEDSFLGTTMILNDVYYDGSRLGITYEIKSRSKLDKNKKPIIFPIIDSGDRESIYYRNLNHDGEFIDDNTYVGIAEYDFTMSDLGEKVNLTFLVNDLYGNWKGRYPEKYKFQLSLDSNDIDKYVYNIEETINYNGIEFKIENLTNTPIQSILNYKSLGKIDENKEDIRGYLLEPIILDEKGIPIEVKGFNYSFDDSSNILNGSGNLIFEDIEKKHKNVLLIPALKNGFDDINAELIKEGSMEIKNENNGALYEINTYQNGENLEFSLTAKGYISTVRDLFKITKIEKNIEGNENFSEVDINCEFLGLTNEGYSFKGTIENFNKDAKYNIEFPRENYKIVGNNIKINIEK</sequence>
<accession>A0A2X2XZY8</accession>
<dbReference type="RefSeq" id="WP_003449730.1">
    <property type="nucleotide sequence ID" value="NZ_CATNYD010000001.1"/>
</dbReference>
<evidence type="ECO:0000259" key="2">
    <source>
        <dbReference type="Pfam" id="PF13786"/>
    </source>
</evidence>
<dbReference type="Proteomes" id="UP000249986">
    <property type="component" value="Unassembled WGS sequence"/>
</dbReference>
<keyword evidence="1" id="KW-0472">Membrane</keyword>
<dbReference type="AlphaFoldDB" id="A0A2X2XZY8"/>
<feature type="domain" description="DUF4179" evidence="2">
    <location>
        <begin position="46"/>
        <end position="135"/>
    </location>
</feature>
<dbReference type="Pfam" id="PF13786">
    <property type="entry name" value="DUF4179"/>
    <property type="match status" value="1"/>
</dbReference>
<reference evidence="3 4" key="1">
    <citation type="submission" date="2018-06" db="EMBL/GenBank/DDBJ databases">
        <authorList>
            <consortium name="Pathogen Informatics"/>
            <person name="Doyle S."/>
        </authorList>
    </citation>
    <scope>NUCLEOTIDE SEQUENCE [LARGE SCALE GENOMIC DNA]</scope>
    <source>
        <strain evidence="3 4">NCTC10719</strain>
    </source>
</reference>
<dbReference type="Gene3D" id="2.60.40.1630">
    <property type="entry name" value="bacillus anthracis domain"/>
    <property type="match status" value="1"/>
</dbReference>
<evidence type="ECO:0000313" key="4">
    <source>
        <dbReference type="Proteomes" id="UP000249986"/>
    </source>
</evidence>
<keyword evidence="1" id="KW-1133">Transmembrane helix</keyword>
<evidence type="ECO:0000256" key="1">
    <source>
        <dbReference type="SAM" id="Phobius"/>
    </source>
</evidence>
<dbReference type="InterPro" id="IPR025436">
    <property type="entry name" value="DUF4179"/>
</dbReference>
<keyword evidence="1" id="KW-0812">Transmembrane</keyword>
<name>A0A2X2XZY8_CLOPF</name>
<evidence type="ECO:0000313" key="3">
    <source>
        <dbReference type="EMBL" id="SQB61252.1"/>
    </source>
</evidence>
<organism evidence="3 4">
    <name type="scientific">Clostridium perfringens</name>
    <dbReference type="NCBI Taxonomy" id="1502"/>
    <lineage>
        <taxon>Bacteria</taxon>
        <taxon>Bacillati</taxon>
        <taxon>Bacillota</taxon>
        <taxon>Clostridia</taxon>
        <taxon>Eubacteriales</taxon>
        <taxon>Clostridiaceae</taxon>
        <taxon>Clostridium</taxon>
    </lineage>
</organism>
<dbReference type="EMBL" id="UAWG01000021">
    <property type="protein sequence ID" value="SQB61252.1"/>
    <property type="molecule type" value="Genomic_DNA"/>
</dbReference>